<dbReference type="InterPro" id="IPR022903">
    <property type="entry name" value="GcvT_bac"/>
</dbReference>
<proteinExistence type="inferred from homology"/>
<dbReference type="Pfam" id="PF08669">
    <property type="entry name" value="GCV_T_C"/>
    <property type="match status" value="1"/>
</dbReference>
<feature type="binding site" evidence="8">
    <location>
        <position position="196"/>
    </location>
    <ligand>
        <name>substrate</name>
    </ligand>
</feature>
<evidence type="ECO:0000256" key="2">
    <source>
        <dbReference type="ARBA" id="ARBA00012616"/>
    </source>
</evidence>
<dbReference type="PANTHER" id="PTHR43757">
    <property type="entry name" value="AMINOMETHYLTRANSFERASE"/>
    <property type="match status" value="1"/>
</dbReference>
<feature type="domain" description="Aminomethyltransferase C-terminal" evidence="10">
    <location>
        <begin position="280"/>
        <end position="357"/>
    </location>
</feature>
<dbReference type="GO" id="GO:0005829">
    <property type="term" value="C:cytosol"/>
    <property type="evidence" value="ECO:0007669"/>
    <property type="project" value="TreeGrafter"/>
</dbReference>
<organism evidence="11 12">
    <name type="scientific">Candidatus Muproteobacteria bacterium RBG_16_60_9</name>
    <dbReference type="NCBI Taxonomy" id="1817755"/>
    <lineage>
        <taxon>Bacteria</taxon>
        <taxon>Pseudomonadati</taxon>
        <taxon>Pseudomonadota</taxon>
        <taxon>Candidatus Muproteobacteria</taxon>
    </lineage>
</organism>
<dbReference type="PIRSF" id="PIRSF006487">
    <property type="entry name" value="GcvT"/>
    <property type="match status" value="1"/>
</dbReference>
<keyword evidence="4 7" id="KW-0808">Transferase</keyword>
<dbReference type="InterPro" id="IPR027266">
    <property type="entry name" value="TrmE/GcvT-like"/>
</dbReference>
<dbReference type="NCBIfam" id="TIGR00528">
    <property type="entry name" value="gcvT"/>
    <property type="match status" value="1"/>
</dbReference>
<dbReference type="Gene3D" id="4.10.1250.10">
    <property type="entry name" value="Aminomethyltransferase fragment"/>
    <property type="match status" value="1"/>
</dbReference>
<name>A0A1F6UZA7_9PROT</name>
<keyword evidence="3 7" id="KW-0032">Aminotransferase</keyword>
<dbReference type="FunFam" id="4.10.1250.10:FF:000001">
    <property type="entry name" value="Aminomethyltransferase"/>
    <property type="match status" value="1"/>
</dbReference>
<dbReference type="Gene3D" id="3.30.70.1400">
    <property type="entry name" value="Aminomethyltransferase beta-barrel domains"/>
    <property type="match status" value="1"/>
</dbReference>
<dbReference type="InterPro" id="IPR028896">
    <property type="entry name" value="GcvT/YgfZ/DmdA"/>
</dbReference>
<dbReference type="FunFam" id="3.30.70.1400:FF:000001">
    <property type="entry name" value="Aminomethyltransferase"/>
    <property type="match status" value="1"/>
</dbReference>
<dbReference type="EC" id="2.1.2.10" evidence="2 7"/>
<evidence type="ECO:0000259" key="10">
    <source>
        <dbReference type="Pfam" id="PF08669"/>
    </source>
</evidence>
<dbReference type="Gene3D" id="3.30.1360.120">
    <property type="entry name" value="Probable tRNA modification gtpase trme, domain 1"/>
    <property type="match status" value="1"/>
</dbReference>
<dbReference type="Gene3D" id="2.40.30.110">
    <property type="entry name" value="Aminomethyltransferase beta-barrel domains"/>
    <property type="match status" value="1"/>
</dbReference>
<evidence type="ECO:0000256" key="4">
    <source>
        <dbReference type="ARBA" id="ARBA00022679"/>
    </source>
</evidence>
<dbReference type="InterPro" id="IPR006223">
    <property type="entry name" value="GcvT"/>
</dbReference>
<dbReference type="Proteomes" id="UP000179076">
    <property type="component" value="Unassembled WGS sequence"/>
</dbReference>
<evidence type="ECO:0000256" key="3">
    <source>
        <dbReference type="ARBA" id="ARBA00022576"/>
    </source>
</evidence>
<sequence>MGHRTPLYDTHVALNAKMVDFGGWDMPLHYGSQLEEHHRVRQDAGMVDVSHMNVFDLKGKEARDFLRLLLANDVAKLETPGRALYSCMLNAQGGVIDDLIVYYLDDALFRVVANAATREKDLAWIRSTAEHYGGVQIVPRDDLAMIAVQGPNAKAKVYKALGDPLRAAEKLKPFHSMALGDLFIATTGYTGEDGFEIILPTTPVRDIWEALREADVAPIGLGARDTLRLEAGMNLYGQDMDDTTTPLESGLGWTVAFEPADRKFIGREVLEKQHRNGAPRQLVGLLLEGKGGVLRAHQKVHCDGLGDGEITSGGFAPTLNSSIALARLPAGVPLGAICEVEVRGKRLGARVVKYPFVRHGKSCLT</sequence>
<reference evidence="11 12" key="1">
    <citation type="journal article" date="2016" name="Nat. Commun.">
        <title>Thousands of microbial genomes shed light on interconnected biogeochemical processes in an aquifer system.</title>
        <authorList>
            <person name="Anantharaman K."/>
            <person name="Brown C.T."/>
            <person name="Hug L.A."/>
            <person name="Sharon I."/>
            <person name="Castelle C.J."/>
            <person name="Probst A.J."/>
            <person name="Thomas B.C."/>
            <person name="Singh A."/>
            <person name="Wilkins M.J."/>
            <person name="Karaoz U."/>
            <person name="Brodie E.L."/>
            <person name="Williams K.H."/>
            <person name="Hubbard S.S."/>
            <person name="Banfield J.F."/>
        </authorList>
    </citation>
    <scope>NUCLEOTIDE SEQUENCE [LARGE SCALE GENOMIC DNA]</scope>
</reference>
<dbReference type="InterPro" id="IPR006222">
    <property type="entry name" value="GCVT_N"/>
</dbReference>
<dbReference type="HAMAP" id="MF_00259">
    <property type="entry name" value="GcvT"/>
    <property type="match status" value="1"/>
</dbReference>
<evidence type="ECO:0000256" key="1">
    <source>
        <dbReference type="ARBA" id="ARBA00008609"/>
    </source>
</evidence>
<comment type="caution">
    <text evidence="11">The sequence shown here is derived from an EMBL/GenBank/DDBJ whole genome shotgun (WGS) entry which is preliminary data.</text>
</comment>
<dbReference type="EMBL" id="MFSP01000170">
    <property type="protein sequence ID" value="OGI62712.1"/>
    <property type="molecule type" value="Genomic_DNA"/>
</dbReference>
<evidence type="ECO:0000313" key="11">
    <source>
        <dbReference type="EMBL" id="OGI62712.1"/>
    </source>
</evidence>
<comment type="subunit">
    <text evidence="7">The glycine cleavage system is composed of four proteins: P, T, L and H.</text>
</comment>
<evidence type="ECO:0000313" key="12">
    <source>
        <dbReference type="Proteomes" id="UP000179076"/>
    </source>
</evidence>
<evidence type="ECO:0000256" key="5">
    <source>
        <dbReference type="ARBA" id="ARBA00031395"/>
    </source>
</evidence>
<dbReference type="GO" id="GO:0004047">
    <property type="term" value="F:aminomethyltransferase activity"/>
    <property type="evidence" value="ECO:0007669"/>
    <property type="project" value="UniProtKB-UniRule"/>
</dbReference>
<dbReference type="AlphaFoldDB" id="A0A1F6UZA7"/>
<comment type="function">
    <text evidence="7">The glycine cleavage system catalyzes the degradation of glycine.</text>
</comment>
<comment type="similarity">
    <text evidence="1 7">Belongs to the GcvT family.</text>
</comment>
<gene>
    <name evidence="7 11" type="primary">gcvT</name>
    <name evidence="11" type="ORF">A2W18_07800</name>
</gene>
<dbReference type="GO" id="GO:0008483">
    <property type="term" value="F:transaminase activity"/>
    <property type="evidence" value="ECO:0007669"/>
    <property type="project" value="UniProtKB-KW"/>
</dbReference>
<evidence type="ECO:0000256" key="7">
    <source>
        <dbReference type="HAMAP-Rule" id="MF_00259"/>
    </source>
</evidence>
<dbReference type="SUPFAM" id="SSF101790">
    <property type="entry name" value="Aminomethyltransferase beta-barrel domain"/>
    <property type="match status" value="1"/>
</dbReference>
<accession>A0A1F6UZA7</accession>
<dbReference type="GO" id="GO:0005960">
    <property type="term" value="C:glycine cleavage complex"/>
    <property type="evidence" value="ECO:0007669"/>
    <property type="project" value="InterPro"/>
</dbReference>
<feature type="domain" description="GCVT N-terminal" evidence="9">
    <location>
        <begin position="7"/>
        <end position="257"/>
    </location>
</feature>
<evidence type="ECO:0000259" key="9">
    <source>
        <dbReference type="Pfam" id="PF01571"/>
    </source>
</evidence>
<comment type="catalytic activity">
    <reaction evidence="6 7">
        <text>N(6)-[(R)-S(8)-aminomethyldihydrolipoyl]-L-lysyl-[protein] + (6S)-5,6,7,8-tetrahydrofolate = N(6)-[(R)-dihydrolipoyl]-L-lysyl-[protein] + (6R)-5,10-methylene-5,6,7,8-tetrahydrofolate + NH4(+)</text>
        <dbReference type="Rhea" id="RHEA:16945"/>
        <dbReference type="Rhea" id="RHEA-COMP:10475"/>
        <dbReference type="Rhea" id="RHEA-COMP:10492"/>
        <dbReference type="ChEBI" id="CHEBI:15636"/>
        <dbReference type="ChEBI" id="CHEBI:28938"/>
        <dbReference type="ChEBI" id="CHEBI:57453"/>
        <dbReference type="ChEBI" id="CHEBI:83100"/>
        <dbReference type="ChEBI" id="CHEBI:83143"/>
        <dbReference type="EC" id="2.1.2.10"/>
    </reaction>
</comment>
<evidence type="ECO:0000256" key="6">
    <source>
        <dbReference type="ARBA" id="ARBA00047665"/>
    </source>
</evidence>
<dbReference type="NCBIfam" id="NF001567">
    <property type="entry name" value="PRK00389.1"/>
    <property type="match status" value="1"/>
</dbReference>
<dbReference type="SUPFAM" id="SSF103025">
    <property type="entry name" value="Folate-binding domain"/>
    <property type="match status" value="1"/>
</dbReference>
<dbReference type="GO" id="GO:0019464">
    <property type="term" value="P:glycine decarboxylation via glycine cleavage system"/>
    <property type="evidence" value="ECO:0007669"/>
    <property type="project" value="UniProtKB-UniRule"/>
</dbReference>
<dbReference type="InterPro" id="IPR013977">
    <property type="entry name" value="GcvT_C"/>
</dbReference>
<protein>
    <recommendedName>
        <fullName evidence="2 7">Aminomethyltransferase</fullName>
        <ecNumber evidence="2 7">2.1.2.10</ecNumber>
    </recommendedName>
    <alternativeName>
        <fullName evidence="5 7">Glycine cleavage system T protein</fullName>
    </alternativeName>
</protein>
<dbReference type="InterPro" id="IPR029043">
    <property type="entry name" value="GcvT/YgfZ_C"/>
</dbReference>
<dbReference type="PANTHER" id="PTHR43757:SF2">
    <property type="entry name" value="AMINOMETHYLTRANSFERASE, MITOCHONDRIAL"/>
    <property type="match status" value="1"/>
</dbReference>
<dbReference type="Pfam" id="PF01571">
    <property type="entry name" value="GCV_T"/>
    <property type="match status" value="1"/>
</dbReference>
<evidence type="ECO:0000256" key="8">
    <source>
        <dbReference type="PIRSR" id="PIRSR006487-1"/>
    </source>
</evidence>